<dbReference type="AlphaFoldDB" id="A0A163DKJ6"/>
<feature type="domain" description="DUF7730" evidence="1">
    <location>
        <begin position="42"/>
        <end position="247"/>
    </location>
</feature>
<sequence>MAHSSHGGVDWRFNSTIDPKTSLFSRARPRVAFPKTRETRGFFDLPGEVRNQIYQYCFQDSFRCELVGQGCNFTTAVPKTVKLLRNESVNSKPRRREYQGNLRSAEPLIVRLPPRLRGRHHAVPGSRTCWLDSFCGLILSCKQMHTETLPLLHQRVTFVFEAPRRIISFLRRAPQQHLDNVSKLHFYYNTYGSPLSANDVSWQDKHVESWVRAFKVASESLTCLREIAIEIWINEDAPKFNLRQKWLQPLLQFRRLSLNKNKDGEPSSMELTQKLHALQAANIKVKSRLWKHNFEMNTRLSKACKHLHRLFGQGISRAILGAKEEEAMTAFNTAWNDKYKIWQHHLGFAKTGW</sequence>
<proteinExistence type="predicted"/>
<dbReference type="Pfam" id="PF24864">
    <property type="entry name" value="DUF7730"/>
    <property type="match status" value="1"/>
</dbReference>
<dbReference type="Proteomes" id="UP000076837">
    <property type="component" value="Unassembled WGS sequence"/>
</dbReference>
<evidence type="ECO:0000259" key="1">
    <source>
        <dbReference type="Pfam" id="PF24864"/>
    </source>
</evidence>
<dbReference type="STRING" id="5454.A0A163DKJ6"/>
<comment type="caution">
    <text evidence="2">The sequence shown here is derived from an EMBL/GenBank/DDBJ whole genome shotgun (WGS) entry which is preliminary data.</text>
</comment>
<reference evidence="2 3" key="1">
    <citation type="journal article" date="2016" name="Sci. Rep.">
        <title>Draft genome sequencing and secretome analysis of fungal phytopathogen Ascochyta rabiei provides insight into the necrotrophic effector repertoire.</title>
        <authorList>
            <person name="Verma S."/>
            <person name="Gazara R.K."/>
            <person name="Nizam S."/>
            <person name="Parween S."/>
            <person name="Chattopadhyay D."/>
            <person name="Verma P.K."/>
        </authorList>
    </citation>
    <scope>NUCLEOTIDE SEQUENCE [LARGE SCALE GENOMIC DNA]</scope>
    <source>
        <strain evidence="2 3">ArDII</strain>
    </source>
</reference>
<name>A0A163DKJ6_DIDRA</name>
<gene>
    <name evidence="2" type="ORF">ST47_g5711</name>
</gene>
<evidence type="ECO:0000313" key="3">
    <source>
        <dbReference type="Proteomes" id="UP000076837"/>
    </source>
</evidence>
<evidence type="ECO:0000313" key="2">
    <source>
        <dbReference type="EMBL" id="KZM23217.1"/>
    </source>
</evidence>
<dbReference type="EMBL" id="JYNV01000200">
    <property type="protein sequence ID" value="KZM23217.1"/>
    <property type="molecule type" value="Genomic_DNA"/>
</dbReference>
<accession>A0A163DKJ6</accession>
<dbReference type="InterPro" id="IPR056632">
    <property type="entry name" value="DUF7730"/>
</dbReference>
<dbReference type="PANTHER" id="PTHR38790:SF8">
    <property type="entry name" value="F-BOX DOMAIN-CONTAINING PROTEIN"/>
    <property type="match status" value="1"/>
</dbReference>
<dbReference type="PANTHER" id="PTHR38790">
    <property type="entry name" value="2EXR DOMAIN-CONTAINING PROTEIN-RELATED"/>
    <property type="match status" value="1"/>
</dbReference>
<protein>
    <recommendedName>
        <fullName evidence="1">DUF7730 domain-containing protein</fullName>
    </recommendedName>
</protein>
<organism evidence="2 3">
    <name type="scientific">Didymella rabiei</name>
    <name type="common">Chickpea ascochyta blight fungus</name>
    <name type="synonym">Mycosphaerella rabiei</name>
    <dbReference type="NCBI Taxonomy" id="5454"/>
    <lineage>
        <taxon>Eukaryota</taxon>
        <taxon>Fungi</taxon>
        <taxon>Dikarya</taxon>
        <taxon>Ascomycota</taxon>
        <taxon>Pezizomycotina</taxon>
        <taxon>Dothideomycetes</taxon>
        <taxon>Pleosporomycetidae</taxon>
        <taxon>Pleosporales</taxon>
        <taxon>Pleosporineae</taxon>
        <taxon>Didymellaceae</taxon>
        <taxon>Ascochyta</taxon>
    </lineage>
</organism>
<keyword evidence="3" id="KW-1185">Reference proteome</keyword>